<evidence type="ECO:0000256" key="1">
    <source>
        <dbReference type="SAM" id="MobiDB-lite"/>
    </source>
</evidence>
<feature type="compositionally biased region" description="Polar residues" evidence="1">
    <location>
        <begin position="37"/>
        <end position="47"/>
    </location>
</feature>
<accession>A0A167PQ62</accession>
<feature type="compositionally biased region" description="Polar residues" evidence="1">
    <location>
        <begin position="12"/>
        <end position="26"/>
    </location>
</feature>
<gene>
    <name evidence="2" type="ORF">CALVIDRAFT_525565</name>
</gene>
<sequence length="394" mass="41458">MSFGELPAAGMNGSSADLPATQSSPRGTVGTVEDHTNTSSTKPLSSDGQEDYLLKFSAGEGLVTVGMVDNRTNKSPAYPLLSVGRVSHPTKFSAGEDLPNNGERDLLPSNLSAENRPGRDFTVLPSAQTIPADVTLHVASSYPANSSSSGPHSAGTYLLGNIGATTSYTNTPVLDGVFSPVQDVGRPSHARAAKDSALEKMSSITKPRGNAVSNAAQSSAGSLALVDPSSPPTELVPHESDRFESVGVHDCEKCVKKYLRQKRDGVPNADRIHCNAKIAAAALAATLPSSDEADPIGRKRKFDYGRHGTSKRKKLDVMSVTDLSVLVFSDPNTALKAVQSHVASVVDMYGSIADDAIAARDYLESFNTLALQLISIVSANGLQSSDDRYSNSRL</sequence>
<evidence type="ECO:0000313" key="2">
    <source>
        <dbReference type="EMBL" id="KZO99020.1"/>
    </source>
</evidence>
<dbReference type="AlphaFoldDB" id="A0A167PQ62"/>
<name>A0A167PQ62_CALVF</name>
<organism evidence="2 3">
    <name type="scientific">Calocera viscosa (strain TUFC12733)</name>
    <dbReference type="NCBI Taxonomy" id="1330018"/>
    <lineage>
        <taxon>Eukaryota</taxon>
        <taxon>Fungi</taxon>
        <taxon>Dikarya</taxon>
        <taxon>Basidiomycota</taxon>
        <taxon>Agaricomycotina</taxon>
        <taxon>Dacrymycetes</taxon>
        <taxon>Dacrymycetales</taxon>
        <taxon>Dacrymycetaceae</taxon>
        <taxon>Calocera</taxon>
    </lineage>
</organism>
<feature type="region of interest" description="Disordered" evidence="1">
    <location>
        <begin position="208"/>
        <end position="240"/>
    </location>
</feature>
<dbReference type="Proteomes" id="UP000076738">
    <property type="component" value="Unassembled WGS sequence"/>
</dbReference>
<feature type="region of interest" description="Disordered" evidence="1">
    <location>
        <begin position="1"/>
        <end position="48"/>
    </location>
</feature>
<keyword evidence="3" id="KW-1185">Reference proteome</keyword>
<feature type="compositionally biased region" description="Polar residues" evidence="1">
    <location>
        <begin position="211"/>
        <end position="221"/>
    </location>
</feature>
<reference evidence="2 3" key="1">
    <citation type="journal article" date="2016" name="Mol. Biol. Evol.">
        <title>Comparative Genomics of Early-Diverging Mushroom-Forming Fungi Provides Insights into the Origins of Lignocellulose Decay Capabilities.</title>
        <authorList>
            <person name="Nagy L.G."/>
            <person name="Riley R."/>
            <person name="Tritt A."/>
            <person name="Adam C."/>
            <person name="Daum C."/>
            <person name="Floudas D."/>
            <person name="Sun H."/>
            <person name="Yadav J.S."/>
            <person name="Pangilinan J."/>
            <person name="Larsson K.H."/>
            <person name="Matsuura K."/>
            <person name="Barry K."/>
            <person name="Labutti K."/>
            <person name="Kuo R."/>
            <person name="Ohm R.A."/>
            <person name="Bhattacharya S.S."/>
            <person name="Shirouzu T."/>
            <person name="Yoshinaga Y."/>
            <person name="Martin F.M."/>
            <person name="Grigoriev I.V."/>
            <person name="Hibbett D.S."/>
        </authorList>
    </citation>
    <scope>NUCLEOTIDE SEQUENCE [LARGE SCALE GENOMIC DNA]</scope>
    <source>
        <strain evidence="2 3">TUFC12733</strain>
    </source>
</reference>
<protein>
    <submittedName>
        <fullName evidence="2">Uncharacterized protein</fullName>
    </submittedName>
</protein>
<proteinExistence type="predicted"/>
<evidence type="ECO:0000313" key="3">
    <source>
        <dbReference type="Proteomes" id="UP000076738"/>
    </source>
</evidence>
<dbReference type="EMBL" id="KV417273">
    <property type="protein sequence ID" value="KZO99020.1"/>
    <property type="molecule type" value="Genomic_DNA"/>
</dbReference>